<reference evidence="3" key="1">
    <citation type="submission" date="2021-01" db="EMBL/GenBank/DDBJ databases">
        <authorList>
            <person name="Corre E."/>
            <person name="Pelletier E."/>
            <person name="Niang G."/>
            <person name="Scheremetjew M."/>
            <person name="Finn R."/>
            <person name="Kale V."/>
            <person name="Holt S."/>
            <person name="Cochrane G."/>
            <person name="Meng A."/>
            <person name="Brown T."/>
            <person name="Cohen L."/>
        </authorList>
    </citation>
    <scope>NUCLEOTIDE SEQUENCE</scope>
    <source>
        <strain evidence="3">CCMP147</strain>
    </source>
</reference>
<feature type="compositionally biased region" description="Polar residues" evidence="2">
    <location>
        <begin position="228"/>
        <end position="238"/>
    </location>
</feature>
<name>A0A7R9W9E9_9STRA</name>
<dbReference type="InterPro" id="IPR016024">
    <property type="entry name" value="ARM-type_fold"/>
</dbReference>
<dbReference type="SUPFAM" id="SSF52540">
    <property type="entry name" value="P-loop containing nucleoside triphosphate hydrolases"/>
    <property type="match status" value="1"/>
</dbReference>
<feature type="region of interest" description="Disordered" evidence="2">
    <location>
        <begin position="220"/>
        <end position="303"/>
    </location>
</feature>
<evidence type="ECO:0000313" key="3">
    <source>
        <dbReference type="EMBL" id="CAD8316810.1"/>
    </source>
</evidence>
<feature type="region of interest" description="Disordered" evidence="2">
    <location>
        <begin position="103"/>
        <end position="170"/>
    </location>
</feature>
<feature type="region of interest" description="Disordered" evidence="2">
    <location>
        <begin position="183"/>
        <end position="203"/>
    </location>
</feature>
<evidence type="ECO:0000256" key="2">
    <source>
        <dbReference type="SAM" id="MobiDB-lite"/>
    </source>
</evidence>
<dbReference type="Gene3D" id="3.40.50.300">
    <property type="entry name" value="P-loop containing nucleotide triphosphate hydrolases"/>
    <property type="match status" value="1"/>
</dbReference>
<dbReference type="PROSITE" id="PS50176">
    <property type="entry name" value="ARM_REPEAT"/>
    <property type="match status" value="2"/>
</dbReference>
<feature type="compositionally biased region" description="Polar residues" evidence="2">
    <location>
        <begin position="104"/>
        <end position="115"/>
    </location>
</feature>
<dbReference type="Pfam" id="PF00514">
    <property type="entry name" value="Arm"/>
    <property type="match status" value="1"/>
</dbReference>
<dbReference type="SUPFAM" id="SSF48371">
    <property type="entry name" value="ARM repeat"/>
    <property type="match status" value="1"/>
</dbReference>
<accession>A0A7R9W9E9</accession>
<dbReference type="PANTHER" id="PTHR23315">
    <property type="entry name" value="U BOX DOMAIN-CONTAINING"/>
    <property type="match status" value="1"/>
</dbReference>
<feature type="repeat" description="ARM" evidence="1">
    <location>
        <begin position="1231"/>
        <end position="1275"/>
    </location>
</feature>
<dbReference type="InterPro" id="IPR000225">
    <property type="entry name" value="Armadillo"/>
</dbReference>
<protein>
    <recommendedName>
        <fullName evidence="4">NACHT domain-containing protein</fullName>
    </recommendedName>
</protein>
<feature type="compositionally biased region" description="Basic and acidic residues" evidence="2">
    <location>
        <begin position="116"/>
        <end position="141"/>
    </location>
</feature>
<dbReference type="EMBL" id="HBED01031236">
    <property type="protein sequence ID" value="CAD8316810.1"/>
    <property type="molecule type" value="Transcribed_RNA"/>
</dbReference>
<feature type="compositionally biased region" description="Low complexity" evidence="2">
    <location>
        <begin position="273"/>
        <end position="287"/>
    </location>
</feature>
<dbReference type="PANTHER" id="PTHR23315:SF7">
    <property type="entry name" value="U-BOX DOMAIN-CONTAINING PROTEIN 4"/>
    <property type="match status" value="1"/>
</dbReference>
<proteinExistence type="predicted"/>
<evidence type="ECO:0000256" key="1">
    <source>
        <dbReference type="PROSITE-ProRule" id="PRU00259"/>
    </source>
</evidence>
<organism evidence="3">
    <name type="scientific">Pseudictyota dubia</name>
    <dbReference type="NCBI Taxonomy" id="2749911"/>
    <lineage>
        <taxon>Eukaryota</taxon>
        <taxon>Sar</taxon>
        <taxon>Stramenopiles</taxon>
        <taxon>Ochrophyta</taxon>
        <taxon>Bacillariophyta</taxon>
        <taxon>Mediophyceae</taxon>
        <taxon>Biddulphiophycidae</taxon>
        <taxon>Eupodiscales</taxon>
        <taxon>Odontellaceae</taxon>
        <taxon>Pseudictyota</taxon>
    </lineage>
</organism>
<evidence type="ECO:0008006" key="4">
    <source>
        <dbReference type="Google" id="ProtNLM"/>
    </source>
</evidence>
<sequence length="1344" mass="146660">MSEFPSPPRLGRYCSLGFNELCLNSDGSTMSREQIVRERQKRGLCTTCHDHPTQCFERVVPRGGRAARIVRIVRGAALTPRNEEGVVRDGVCLRCNPPAIRTASRLSSSGSNGRQEQQHNEGGTRIERNAAEDTIASREHSPGTTSRHHHTSGASASNLETSGSGSMGSGLGSTGTAYFGSGYHSSGSNSRSENDPHHIDVSNNISHSITNISIEADCAVNGAPPPSSAGSNTASSTLLEREMSSPRTMPEAGTDEEGVGRRHHHNMERTETLSESGALAGCSSASAPQAQLDDSRQSSHSLAPPYHAAATEEYLEQAMMRQRHNILTVFQASPLVHEDDRGRIHPFEDRLDFGREREIIIESFSRAGSNVRAVFETGTTEMLSDLLANDSHGETCQVLHFSCRCGNGFLYLEDGKGGAHLVSVNDLLDFIKASGRTVLFVFIFPFHSFFAGEAFLEAGARHVVCCRGDKKLRDNTVKVFCRAFYTALASGTTLKGAFELGKYAVKMSPVLSPHSEEEMNKLILLPEDVACHDVPVFSMDNEQHAFTLSNSQQGEPWILCHPPEQFIGREKETYNIIGALHKFRLVRLIGPPGVGKTSLAAAVCQYIKPRRKSFGLQEIIWLPLIQLSHEDELTTSLLLLFELLQVKGIHDYSANGEYWKACHTIIGALQRTKAVIVVDAQYVNFEGLSMFLKELLRRTEHVRIILINNEASESSLSIGVAETTITVHPLSFRHSVMLFGAVCPFMSGSHTALTPSNLYSILVSDDEDEYRAGDEGLSERGEKTLQFIGEGIPAKVIIAAEIVKNEWLNKLVNLSKIEQNDFTNGKMTELSELAGEMIESVKNQEGIKKLGISDASSLPSFRETDGSSLEDDYLLVGVDFSTAFRDMDQDWAKNIVRQRKLIDAHLKDLLERSRRLTDEVDEPRKVLVEYVDNHRRERALVTLKMDIDIPSVGLDSLNRLKIQRCCQKIASLLRQAGVPDDELEQIMLGTLWQGSLNILLVAPSGVFVKLHSILLDGEKNIDLGDDEYLVSVRPAFVMKPTPTSLGRNLRIDVLRSISGNAEAEKGELTKGDSLFLVPTSPGASANILTGVVALLGEKRERDWIHLLPFHYKKIGMGWEAVEDEKGSAGVVEAMEASVGMSSAAAMMEVAKAAEVKESATIATESTSETWSAPPEIASALLRLSTAATADDVATACTDIGNLAKMAEMRAAIEAYNNADNIVAIGIPAIVAAIPAIVSAMERHGESAAVQEKAIAALRNLALDDGNRAKIVTAGAIPAIVAAMKQHAEVAAVQENACKALYNLSKLSSNMPLMRSEGVQQLLEYAKRRFPSQCDRPASHVLQKL</sequence>
<dbReference type="InterPro" id="IPR011989">
    <property type="entry name" value="ARM-like"/>
</dbReference>
<dbReference type="Gene3D" id="1.25.10.10">
    <property type="entry name" value="Leucine-rich Repeat Variant"/>
    <property type="match status" value="1"/>
</dbReference>
<dbReference type="PRINTS" id="PR00830">
    <property type="entry name" value="ENDOLAPTASE"/>
</dbReference>
<feature type="repeat" description="ARM" evidence="1">
    <location>
        <begin position="1274"/>
        <end position="1318"/>
    </location>
</feature>
<dbReference type="InterPro" id="IPR027417">
    <property type="entry name" value="P-loop_NTPase"/>
</dbReference>
<dbReference type="SMART" id="SM00185">
    <property type="entry name" value="ARM"/>
    <property type="match status" value="2"/>
</dbReference>
<gene>
    <name evidence="3" type="ORF">TDUB1175_LOCUS15603</name>
</gene>